<evidence type="ECO:0000313" key="1">
    <source>
        <dbReference type="EMBL" id="KAF7843978.1"/>
    </source>
</evidence>
<accession>A0A834XG76</accession>
<evidence type="ECO:0000313" key="2">
    <source>
        <dbReference type="Proteomes" id="UP000634136"/>
    </source>
</evidence>
<sequence>MNLLSEGQKEYQKKTLKVFKFLYKDQVKIAKGEICSFKKSLSPYLEEPRTANHENTQGSFDRHRKAMIIRITKEHG</sequence>
<proteinExistence type="predicted"/>
<gene>
    <name evidence="1" type="ORF">G2W53_000883</name>
</gene>
<reference evidence="1" key="1">
    <citation type="submission" date="2020-09" db="EMBL/GenBank/DDBJ databases">
        <title>Genome-Enabled Discovery of Anthraquinone Biosynthesis in Senna tora.</title>
        <authorList>
            <person name="Kang S.-H."/>
            <person name="Pandey R.P."/>
            <person name="Lee C.-M."/>
            <person name="Sim J.-S."/>
            <person name="Jeong J.-T."/>
            <person name="Choi B.-S."/>
            <person name="Jung M."/>
            <person name="Ginzburg D."/>
            <person name="Zhao K."/>
            <person name="Won S.Y."/>
            <person name="Oh T.-J."/>
            <person name="Yu Y."/>
            <person name="Kim N.-H."/>
            <person name="Lee O.R."/>
            <person name="Lee T.-H."/>
            <person name="Bashyal P."/>
            <person name="Kim T.-S."/>
            <person name="Lee W.-H."/>
            <person name="Kawkins C."/>
            <person name="Kim C.-K."/>
            <person name="Kim J.S."/>
            <person name="Ahn B.O."/>
            <person name="Rhee S.Y."/>
            <person name="Sohng J.K."/>
        </authorList>
    </citation>
    <scope>NUCLEOTIDE SEQUENCE</scope>
    <source>
        <tissue evidence="1">Leaf</tissue>
    </source>
</reference>
<protein>
    <submittedName>
        <fullName evidence="1">Uncharacterized protein</fullName>
    </submittedName>
</protein>
<dbReference type="AlphaFoldDB" id="A0A834XG76"/>
<organism evidence="1 2">
    <name type="scientific">Senna tora</name>
    <dbReference type="NCBI Taxonomy" id="362788"/>
    <lineage>
        <taxon>Eukaryota</taxon>
        <taxon>Viridiplantae</taxon>
        <taxon>Streptophyta</taxon>
        <taxon>Embryophyta</taxon>
        <taxon>Tracheophyta</taxon>
        <taxon>Spermatophyta</taxon>
        <taxon>Magnoliopsida</taxon>
        <taxon>eudicotyledons</taxon>
        <taxon>Gunneridae</taxon>
        <taxon>Pentapetalae</taxon>
        <taxon>rosids</taxon>
        <taxon>fabids</taxon>
        <taxon>Fabales</taxon>
        <taxon>Fabaceae</taxon>
        <taxon>Caesalpinioideae</taxon>
        <taxon>Cassia clade</taxon>
        <taxon>Senna</taxon>
    </lineage>
</organism>
<dbReference type="Proteomes" id="UP000634136">
    <property type="component" value="Unassembled WGS sequence"/>
</dbReference>
<name>A0A834XG76_9FABA</name>
<dbReference type="EMBL" id="JAAIUW010000001">
    <property type="protein sequence ID" value="KAF7843978.1"/>
    <property type="molecule type" value="Genomic_DNA"/>
</dbReference>
<keyword evidence="2" id="KW-1185">Reference proteome</keyword>
<comment type="caution">
    <text evidence="1">The sequence shown here is derived from an EMBL/GenBank/DDBJ whole genome shotgun (WGS) entry which is preliminary data.</text>
</comment>